<dbReference type="GeneID" id="55641547"/>
<dbReference type="OrthoDB" id="35979at2157"/>
<evidence type="ECO:0000313" key="2">
    <source>
        <dbReference type="Proteomes" id="UP000509301"/>
    </source>
</evidence>
<accession>A0A6N0NTL8</accession>
<reference evidence="1 2" key="1">
    <citation type="submission" date="2020-02" db="EMBL/GenBank/DDBJ databases">
        <title>Comparative genome analysis reveals the metabolism and evolution of the thermophilic archaeal genus Metallosphaera.</title>
        <authorList>
            <person name="Jiang C."/>
        </authorList>
    </citation>
    <scope>NUCLEOTIDE SEQUENCE [LARGE SCALE GENOMIC DNA]</scope>
    <source>
        <strain evidence="1 2">Ric-A</strain>
    </source>
</reference>
<dbReference type="AlphaFoldDB" id="A0A6N0NTL8"/>
<gene>
    <name evidence="1" type="ORF">GWK48_06315</name>
</gene>
<dbReference type="RefSeq" id="WP_174630641.1">
    <property type="nucleotide sequence ID" value="NZ_CP049074.1"/>
</dbReference>
<dbReference type="KEGG" id="mten:GWK48_06315"/>
<organism evidence="1 2">
    <name type="scientific">Metallosphaera tengchongensis</name>
    <dbReference type="NCBI Taxonomy" id="1532350"/>
    <lineage>
        <taxon>Archaea</taxon>
        <taxon>Thermoproteota</taxon>
        <taxon>Thermoprotei</taxon>
        <taxon>Sulfolobales</taxon>
        <taxon>Sulfolobaceae</taxon>
        <taxon>Metallosphaera</taxon>
    </lineage>
</organism>
<evidence type="ECO:0000313" key="1">
    <source>
        <dbReference type="EMBL" id="QKR00042.1"/>
    </source>
</evidence>
<protein>
    <submittedName>
        <fullName evidence="1">Uncharacterized protein</fullName>
    </submittedName>
</protein>
<name>A0A6N0NTL8_9CREN</name>
<keyword evidence="2" id="KW-1185">Reference proteome</keyword>
<proteinExistence type="predicted"/>
<dbReference type="Proteomes" id="UP000509301">
    <property type="component" value="Chromosome"/>
</dbReference>
<dbReference type="EMBL" id="CP049074">
    <property type="protein sequence ID" value="QKR00042.1"/>
    <property type="molecule type" value="Genomic_DNA"/>
</dbReference>
<sequence>MKSPFGSIILALSGVFYFSLDIDKAREAFGRATKIYPDFKIYLLDLSKEEDKIIAVDIDPDLADLTEGYVIAIEA</sequence>